<dbReference type="FunFam" id="1.10.1070.11:FF:000002">
    <property type="entry name" value="Phosphatidylinositol 3-kinase catalytic subunit type 3"/>
    <property type="match status" value="1"/>
</dbReference>
<dbReference type="PROSITE" id="PS00915">
    <property type="entry name" value="PI3_4_KINASE_1"/>
    <property type="match status" value="1"/>
</dbReference>
<dbReference type="GO" id="GO:0048015">
    <property type="term" value="P:phosphatidylinositol-mediated signaling"/>
    <property type="evidence" value="ECO:0007669"/>
    <property type="project" value="TreeGrafter"/>
</dbReference>
<dbReference type="CDD" id="cd00896">
    <property type="entry name" value="PI3Kc_III"/>
    <property type="match status" value="1"/>
</dbReference>
<dbReference type="EMBL" id="SOZI01000003">
    <property type="protein sequence ID" value="TNY24431.1"/>
    <property type="molecule type" value="Genomic_DNA"/>
</dbReference>
<accession>A0A5C5G957</accession>
<reference evidence="12 13" key="1">
    <citation type="submission" date="2019-03" db="EMBL/GenBank/DDBJ databases">
        <title>Rhodosporidium diobovatum UCD-FST 08-225 genome sequencing, assembly, and annotation.</title>
        <authorList>
            <person name="Fakankun I.U."/>
            <person name="Fristensky B."/>
            <person name="Levin D.B."/>
        </authorList>
    </citation>
    <scope>NUCLEOTIDE SEQUENCE [LARGE SCALE GENOMIC DNA]</scope>
    <source>
        <strain evidence="12 13">UCD-FST 08-225</strain>
    </source>
</reference>
<dbReference type="InterPro" id="IPR000403">
    <property type="entry name" value="PI3/4_kinase_cat_dom"/>
</dbReference>
<dbReference type="FunFam" id="1.25.40.70:FF:000009">
    <property type="entry name" value="Phosphatidylinositol 3-kinase VPS34"/>
    <property type="match status" value="1"/>
</dbReference>
<sequence>MDSLAHPSSREFETQLSFIKHSDLDRLVTVRVASFQGHLPQRPLTDLLDEPALKHHGFQQATPSDLFVRLELWADNNRLVPPVQTAHKSFKSRAQVDWNEHVTLPVKYRDLPRSAQLAVTVFDIAGPRRLAVVGGATLRLFGNKSTLKKGKQRLFLWKGAEADGRVESDTPSKVGLKDEMGRLEKLVRRHERGDIARLDWLDKLAFRQIEKIHKAESEKSDNLFLYIDLPRFDFPVVFSEPEYPLPVLSSLNLSSGLGPTTTTGPGTASTSAQTSSSEPTLFTIIDPEIVRKNPVEAKHRRLVRDHRNGPLDRELKPNAKIRDELNEILRYPPTQELTTPQRDLVWKFRFYLTRDKRALTKFLKSVVWSDPGEATQAVETLLPMWSEVEMDDALELLGPAEGFRDRRVRAYAVKQLERADDEELVLYLLQLVQALKFEPAPPPSSPSSSSISPSASLRHSHVRHSTCGAAPGAGFSDLPTLEDFLVERSARNPVLGNTLYWYIQVEREDKARGRLFDDVARKFERRIKELQRPGEPDQLDALRRQSEFIARITQLASSLRLSKDARPKKIDKLRAALASSASGLSTFSPPIPLPLDARISVTGIDADASSVFKSNLFPLRLQLLTGDGGEPFPVIFKNGDDLRQDQLVIQLFTLMDRLLRKENLDLKLTPYRVLATGPLDGMVQFVPSRTLQDITNEYGAQGLLGYLREHHADPGSVGTYGVQPEVFDTYIRSCAGYCVVTYLLGVGDRHLDNLLLSPDGHFFHVDFGYILGRDPKPFPPAVKVCKEMVDALGGIHSPHYARFKSLSFTGFTTLRKNANLLINLVALMVEADVPDIRVEPDKAVMKVQDKFLLSLSEDEAIHEFEALLNDTSYFASVLDRIHSVAQYWRA</sequence>
<organism evidence="12 13">
    <name type="scientific">Rhodotorula diobovata</name>
    <dbReference type="NCBI Taxonomy" id="5288"/>
    <lineage>
        <taxon>Eukaryota</taxon>
        <taxon>Fungi</taxon>
        <taxon>Dikarya</taxon>
        <taxon>Basidiomycota</taxon>
        <taxon>Pucciniomycotina</taxon>
        <taxon>Microbotryomycetes</taxon>
        <taxon>Sporidiobolales</taxon>
        <taxon>Sporidiobolaceae</taxon>
        <taxon>Rhodotorula</taxon>
    </lineage>
</organism>
<evidence type="ECO:0000256" key="2">
    <source>
        <dbReference type="ARBA" id="ARBA00022679"/>
    </source>
</evidence>
<evidence type="ECO:0000256" key="7">
    <source>
        <dbReference type="PIRNR" id="PIRNR000587"/>
    </source>
</evidence>
<evidence type="ECO:0000256" key="5">
    <source>
        <dbReference type="ARBA" id="ARBA00022840"/>
    </source>
</evidence>
<evidence type="ECO:0000256" key="1">
    <source>
        <dbReference type="ARBA" id="ARBA00006209"/>
    </source>
</evidence>
<comment type="catalytic activity">
    <reaction evidence="6">
        <text>a 1,2-diacyl-sn-glycero-3-phospho-(1D-myo-inositol) + ATP = a 1,2-diacyl-sn-glycero-3-phospho-(1D-myo-inositol-3-phosphate) + ADP + H(+)</text>
        <dbReference type="Rhea" id="RHEA:12709"/>
        <dbReference type="ChEBI" id="CHEBI:15378"/>
        <dbReference type="ChEBI" id="CHEBI:30616"/>
        <dbReference type="ChEBI" id="CHEBI:57880"/>
        <dbReference type="ChEBI" id="CHEBI:58088"/>
        <dbReference type="ChEBI" id="CHEBI:456216"/>
        <dbReference type="EC" id="2.7.1.137"/>
    </reaction>
    <physiologicalReaction direction="left-to-right" evidence="6">
        <dbReference type="Rhea" id="RHEA:12710"/>
    </physiologicalReaction>
</comment>
<dbReference type="InterPro" id="IPR002420">
    <property type="entry name" value="PI3K-type_C2_dom"/>
</dbReference>
<keyword evidence="5 7" id="KW-0067">ATP-binding</keyword>
<keyword evidence="3 7" id="KW-0547">Nucleotide-binding</keyword>
<dbReference type="Gene3D" id="1.25.40.70">
    <property type="entry name" value="Phosphatidylinositol 3-kinase, accessory domain (PIK)"/>
    <property type="match status" value="1"/>
</dbReference>
<dbReference type="PANTHER" id="PTHR10048:SF7">
    <property type="entry name" value="PHOSPHATIDYLINOSITOL 3-KINASE CATALYTIC SUBUNIT TYPE 3"/>
    <property type="match status" value="1"/>
</dbReference>
<dbReference type="SMART" id="SM00146">
    <property type="entry name" value="PI3Kc"/>
    <property type="match status" value="1"/>
</dbReference>
<dbReference type="InterPro" id="IPR016024">
    <property type="entry name" value="ARM-type_fold"/>
</dbReference>
<dbReference type="PROSITE" id="PS51545">
    <property type="entry name" value="PIK_HELICAL"/>
    <property type="match status" value="1"/>
</dbReference>
<dbReference type="GO" id="GO:0000407">
    <property type="term" value="C:phagophore assembly site"/>
    <property type="evidence" value="ECO:0007669"/>
    <property type="project" value="TreeGrafter"/>
</dbReference>
<dbReference type="PIRSF" id="PIRSF000587">
    <property type="entry name" value="PI3K_Vps34"/>
    <property type="match status" value="1"/>
</dbReference>
<evidence type="ECO:0000313" key="13">
    <source>
        <dbReference type="Proteomes" id="UP000311382"/>
    </source>
</evidence>
<dbReference type="EC" id="2.7.1.137" evidence="7"/>
<dbReference type="GO" id="GO:0005768">
    <property type="term" value="C:endosome"/>
    <property type="evidence" value="ECO:0007669"/>
    <property type="project" value="TreeGrafter"/>
</dbReference>
<proteinExistence type="inferred from homology"/>
<evidence type="ECO:0000256" key="3">
    <source>
        <dbReference type="ARBA" id="ARBA00022741"/>
    </source>
</evidence>
<evidence type="ECO:0000256" key="8">
    <source>
        <dbReference type="SAM" id="MobiDB-lite"/>
    </source>
</evidence>
<comment type="caution">
    <text evidence="12">The sequence shown here is derived from an EMBL/GenBank/DDBJ whole genome shotgun (WGS) entry which is preliminary data.</text>
</comment>
<dbReference type="Gene3D" id="2.60.40.150">
    <property type="entry name" value="C2 domain"/>
    <property type="match status" value="1"/>
</dbReference>
<dbReference type="Pfam" id="PF00792">
    <property type="entry name" value="PI3K_C2"/>
    <property type="match status" value="1"/>
</dbReference>
<dbReference type="GO" id="GO:0005777">
    <property type="term" value="C:peroxisome"/>
    <property type="evidence" value="ECO:0007669"/>
    <property type="project" value="TreeGrafter"/>
</dbReference>
<dbReference type="PROSITE" id="PS51547">
    <property type="entry name" value="C2_PI3K"/>
    <property type="match status" value="1"/>
</dbReference>
<feature type="region of interest" description="Disordered" evidence="8">
    <location>
        <begin position="258"/>
        <end position="277"/>
    </location>
</feature>
<feature type="domain" description="C2 PI3K-type" evidence="11">
    <location>
        <begin position="44"/>
        <end position="193"/>
    </location>
</feature>
<dbReference type="AlphaFoldDB" id="A0A5C5G957"/>
<dbReference type="PANTHER" id="PTHR10048">
    <property type="entry name" value="PHOSPHATIDYLINOSITOL KINASE"/>
    <property type="match status" value="1"/>
</dbReference>
<evidence type="ECO:0000259" key="11">
    <source>
        <dbReference type="PROSITE" id="PS51547"/>
    </source>
</evidence>
<dbReference type="InterPro" id="IPR018936">
    <property type="entry name" value="PI3/4_kinase_CS"/>
</dbReference>
<dbReference type="Pfam" id="PF00454">
    <property type="entry name" value="PI3_PI4_kinase"/>
    <property type="match status" value="1"/>
</dbReference>
<gene>
    <name evidence="12" type="ORF">DMC30DRAFT_387378</name>
</gene>
<dbReference type="InterPro" id="IPR042236">
    <property type="entry name" value="PI3K_accessory_sf"/>
</dbReference>
<dbReference type="SMART" id="SM00142">
    <property type="entry name" value="PI3K_C2"/>
    <property type="match status" value="1"/>
</dbReference>
<evidence type="ECO:0000259" key="10">
    <source>
        <dbReference type="PROSITE" id="PS51545"/>
    </source>
</evidence>
<dbReference type="CDD" id="cd08397">
    <property type="entry name" value="C2_PI3K_class_III"/>
    <property type="match status" value="1"/>
</dbReference>
<protein>
    <recommendedName>
        <fullName evidence="7">Phosphatidylinositol 3-kinase VPS34</fullName>
        <ecNumber evidence="7">2.7.1.137</ecNumber>
    </recommendedName>
</protein>
<dbReference type="SMART" id="SM00145">
    <property type="entry name" value="PI3Ka"/>
    <property type="match status" value="1"/>
</dbReference>
<dbReference type="FunFam" id="3.30.1010.10:FF:000002">
    <property type="entry name" value="Phosphatidylinositol 3-kinase catalytic subunit type 3"/>
    <property type="match status" value="1"/>
</dbReference>
<dbReference type="Gene3D" id="3.30.1010.10">
    <property type="entry name" value="Phosphatidylinositol 3-kinase Catalytic Subunit, Chain A, domain 4"/>
    <property type="match status" value="1"/>
</dbReference>
<dbReference type="Gene3D" id="1.10.1070.11">
    <property type="entry name" value="Phosphatidylinositol 3-/4-kinase, catalytic domain"/>
    <property type="match status" value="1"/>
</dbReference>
<dbReference type="InterPro" id="IPR008290">
    <property type="entry name" value="PI3K_Vps34"/>
</dbReference>
<dbReference type="InterPro" id="IPR001263">
    <property type="entry name" value="PI3K_accessory_dom"/>
</dbReference>
<dbReference type="PROSITE" id="PS50290">
    <property type="entry name" value="PI3_4_KINASE_3"/>
    <property type="match status" value="1"/>
</dbReference>
<keyword evidence="2 7" id="KW-0808">Transferase</keyword>
<dbReference type="InterPro" id="IPR035892">
    <property type="entry name" value="C2_domain_sf"/>
</dbReference>
<dbReference type="InterPro" id="IPR011009">
    <property type="entry name" value="Kinase-like_dom_sf"/>
</dbReference>
<dbReference type="GO" id="GO:0006897">
    <property type="term" value="P:endocytosis"/>
    <property type="evidence" value="ECO:0007669"/>
    <property type="project" value="TreeGrafter"/>
</dbReference>
<dbReference type="InterPro" id="IPR036940">
    <property type="entry name" value="PI3/4_kinase_cat_sf"/>
</dbReference>
<dbReference type="PROSITE" id="PS00916">
    <property type="entry name" value="PI3_4_KINASE_2"/>
    <property type="match status" value="1"/>
</dbReference>
<dbReference type="SUPFAM" id="SSF56112">
    <property type="entry name" value="Protein kinase-like (PK-like)"/>
    <property type="match status" value="1"/>
</dbReference>
<evidence type="ECO:0000313" key="12">
    <source>
        <dbReference type="EMBL" id="TNY24431.1"/>
    </source>
</evidence>
<evidence type="ECO:0000256" key="4">
    <source>
        <dbReference type="ARBA" id="ARBA00022777"/>
    </source>
</evidence>
<dbReference type="GO" id="GO:0016303">
    <property type="term" value="F:1-phosphatidylinositol-3-kinase activity"/>
    <property type="evidence" value="ECO:0007669"/>
    <property type="project" value="UniProtKB-UniRule"/>
</dbReference>
<evidence type="ECO:0000259" key="9">
    <source>
        <dbReference type="PROSITE" id="PS50290"/>
    </source>
</evidence>
<dbReference type="GO" id="GO:0034272">
    <property type="term" value="C:phosphatidylinositol 3-kinase complex, class III, type II"/>
    <property type="evidence" value="ECO:0007669"/>
    <property type="project" value="TreeGrafter"/>
</dbReference>
<keyword evidence="13" id="KW-1185">Reference proteome</keyword>
<dbReference type="Pfam" id="PF00613">
    <property type="entry name" value="PI3Ka"/>
    <property type="match status" value="1"/>
</dbReference>
<comment type="similarity">
    <text evidence="1">Belongs to the PI3/PI4-kinase family. Type III PI4K subfamily.</text>
</comment>
<dbReference type="GO" id="GO:0005524">
    <property type="term" value="F:ATP binding"/>
    <property type="evidence" value="ECO:0007669"/>
    <property type="project" value="UniProtKB-UniRule"/>
</dbReference>
<dbReference type="SUPFAM" id="SSF48371">
    <property type="entry name" value="ARM repeat"/>
    <property type="match status" value="1"/>
</dbReference>
<dbReference type="GO" id="GO:0034271">
    <property type="term" value="C:phosphatidylinositol 3-kinase complex, class III, type I"/>
    <property type="evidence" value="ECO:0007669"/>
    <property type="project" value="TreeGrafter"/>
</dbReference>
<dbReference type="SUPFAM" id="SSF49562">
    <property type="entry name" value="C2 domain (Calcium/lipid-binding domain, CaLB)"/>
    <property type="match status" value="1"/>
</dbReference>
<name>A0A5C5G957_9BASI</name>
<dbReference type="GO" id="GO:0000045">
    <property type="term" value="P:autophagosome assembly"/>
    <property type="evidence" value="ECO:0007669"/>
    <property type="project" value="TreeGrafter"/>
</dbReference>
<feature type="domain" description="PIK helical" evidence="10">
    <location>
        <begin position="312"/>
        <end position="526"/>
    </location>
</feature>
<feature type="domain" description="PI3K/PI4K catalytic" evidence="9">
    <location>
        <begin position="605"/>
        <end position="876"/>
    </location>
</feature>
<dbReference type="Proteomes" id="UP000311382">
    <property type="component" value="Unassembled WGS sequence"/>
</dbReference>
<dbReference type="STRING" id="5288.A0A5C5G957"/>
<dbReference type="InterPro" id="IPR057756">
    <property type="entry name" value="PI3-kinase_type3/VPS34_cat"/>
</dbReference>
<evidence type="ECO:0000256" key="6">
    <source>
        <dbReference type="ARBA" id="ARBA00023985"/>
    </source>
</evidence>
<dbReference type="OrthoDB" id="67688at2759"/>
<dbReference type="InterPro" id="IPR015433">
    <property type="entry name" value="PI3/4_kinase"/>
</dbReference>
<keyword evidence="4 7" id="KW-0418">Kinase</keyword>